<gene>
    <name evidence="1" type="ORF">GHT06_015175</name>
</gene>
<accession>A0AAD5LAK6</accession>
<name>A0AAD5LAK6_9CRUS</name>
<comment type="caution">
    <text evidence="1">The sequence shown here is derived from an EMBL/GenBank/DDBJ whole genome shotgun (WGS) entry which is preliminary data.</text>
</comment>
<dbReference type="EMBL" id="WJBH02000005">
    <property type="protein sequence ID" value="KAI9558395.1"/>
    <property type="molecule type" value="Genomic_DNA"/>
</dbReference>
<dbReference type="AlphaFoldDB" id="A0AAD5LAK6"/>
<organism evidence="1 2">
    <name type="scientific">Daphnia sinensis</name>
    <dbReference type="NCBI Taxonomy" id="1820382"/>
    <lineage>
        <taxon>Eukaryota</taxon>
        <taxon>Metazoa</taxon>
        <taxon>Ecdysozoa</taxon>
        <taxon>Arthropoda</taxon>
        <taxon>Crustacea</taxon>
        <taxon>Branchiopoda</taxon>
        <taxon>Diplostraca</taxon>
        <taxon>Cladocera</taxon>
        <taxon>Anomopoda</taxon>
        <taxon>Daphniidae</taxon>
        <taxon>Daphnia</taxon>
        <taxon>Daphnia similis group</taxon>
    </lineage>
</organism>
<dbReference type="Proteomes" id="UP000820818">
    <property type="component" value="Linkage Group LG5"/>
</dbReference>
<protein>
    <submittedName>
        <fullName evidence="1">Uncharacterized protein</fullName>
    </submittedName>
</protein>
<evidence type="ECO:0000313" key="1">
    <source>
        <dbReference type="EMBL" id="KAI9558395.1"/>
    </source>
</evidence>
<proteinExistence type="predicted"/>
<evidence type="ECO:0000313" key="2">
    <source>
        <dbReference type="Proteomes" id="UP000820818"/>
    </source>
</evidence>
<keyword evidence="2" id="KW-1185">Reference proteome</keyword>
<sequence length="150" mass="16610">MDDQARFAANNAAARIAATSRSRPVSPPVDKTITDAAVEAAAQAVVFDPVTTEVAQLTRLRTTTRRQTTNTCTQLATAIRKGESRSGLKSLVEYVTELLKEARDIDNNRLLEGAEPEEFDRQHEAHTSKMNTIEIGPLYLIASIRYQDHK</sequence>
<reference evidence="1 2" key="1">
    <citation type="submission" date="2022-05" db="EMBL/GenBank/DDBJ databases">
        <title>A multi-omics perspective on studying reproductive biology in Daphnia sinensis.</title>
        <authorList>
            <person name="Jia J."/>
        </authorList>
    </citation>
    <scope>NUCLEOTIDE SEQUENCE [LARGE SCALE GENOMIC DNA]</scope>
    <source>
        <strain evidence="1 2">WSL</strain>
    </source>
</reference>